<dbReference type="EMBL" id="KZ349044">
    <property type="protein sequence ID" value="PIO65405.1"/>
    <property type="molecule type" value="Genomic_DNA"/>
</dbReference>
<feature type="domain" description="Aldehyde oxidase/xanthine dehydrogenase first molybdopterin binding" evidence="1">
    <location>
        <begin position="1"/>
        <end position="99"/>
    </location>
</feature>
<dbReference type="InterPro" id="IPR046867">
    <property type="entry name" value="AldOxase/xan_DH_MoCoBD2"/>
</dbReference>
<protein>
    <submittedName>
        <fullName evidence="3">Aldehyde oxidase and xanthine dehydrogenase, molybdopterin binding domain protein</fullName>
    </submittedName>
</protein>
<feature type="non-terminal residue" evidence="3">
    <location>
        <position position="1"/>
    </location>
</feature>
<dbReference type="InterPro" id="IPR037165">
    <property type="entry name" value="AldOxase/xan_DH_Mopterin-bd_sf"/>
</dbReference>
<dbReference type="Proteomes" id="UP000230423">
    <property type="component" value="Unassembled WGS sequence"/>
</dbReference>
<keyword evidence="4" id="KW-1185">Reference proteome</keyword>
<accession>A0A2G9U5E8</accession>
<reference evidence="3 4" key="1">
    <citation type="submission" date="2015-09" db="EMBL/GenBank/DDBJ databases">
        <title>Draft genome of the parasitic nematode Teladorsagia circumcincta isolate WARC Sus (inbred).</title>
        <authorList>
            <person name="Mitreva M."/>
        </authorList>
    </citation>
    <scope>NUCLEOTIDE SEQUENCE [LARGE SCALE GENOMIC DNA]</scope>
    <source>
        <strain evidence="3 4">S</strain>
    </source>
</reference>
<dbReference type="PANTHER" id="PTHR45444">
    <property type="entry name" value="XANTHINE DEHYDROGENASE"/>
    <property type="match status" value="1"/>
</dbReference>
<dbReference type="SUPFAM" id="SSF56003">
    <property type="entry name" value="Molybdenum cofactor-binding domain"/>
    <property type="match status" value="1"/>
</dbReference>
<dbReference type="InterPro" id="IPR016208">
    <property type="entry name" value="Ald_Oxase/xanthine_DH-like"/>
</dbReference>
<evidence type="ECO:0000313" key="4">
    <source>
        <dbReference type="Proteomes" id="UP000230423"/>
    </source>
</evidence>
<feature type="domain" description="Aldehyde oxidase/xanthine dehydrogenase second molybdopterin binding" evidence="2">
    <location>
        <begin position="123"/>
        <end position="204"/>
    </location>
</feature>
<dbReference type="Gene3D" id="3.30.365.10">
    <property type="entry name" value="Aldehyde oxidase/xanthine dehydrogenase, molybdopterin binding domain"/>
    <property type="match status" value="3"/>
</dbReference>
<dbReference type="AlphaFoldDB" id="A0A2G9U5E8"/>
<dbReference type="PANTHER" id="PTHR45444:SF3">
    <property type="entry name" value="XANTHINE DEHYDROGENASE"/>
    <property type="match status" value="1"/>
</dbReference>
<evidence type="ECO:0000259" key="2">
    <source>
        <dbReference type="Pfam" id="PF20256"/>
    </source>
</evidence>
<evidence type="ECO:0000259" key="1">
    <source>
        <dbReference type="Pfam" id="PF02738"/>
    </source>
</evidence>
<dbReference type="Pfam" id="PF20256">
    <property type="entry name" value="MoCoBD_2"/>
    <property type="match status" value="1"/>
</dbReference>
<organism evidence="3 4">
    <name type="scientific">Teladorsagia circumcincta</name>
    <name type="common">Brown stomach worm</name>
    <name type="synonym">Ostertagia circumcincta</name>
    <dbReference type="NCBI Taxonomy" id="45464"/>
    <lineage>
        <taxon>Eukaryota</taxon>
        <taxon>Metazoa</taxon>
        <taxon>Ecdysozoa</taxon>
        <taxon>Nematoda</taxon>
        <taxon>Chromadorea</taxon>
        <taxon>Rhabditida</taxon>
        <taxon>Rhabditina</taxon>
        <taxon>Rhabditomorpha</taxon>
        <taxon>Strongyloidea</taxon>
        <taxon>Trichostrongylidae</taxon>
        <taxon>Teladorsagia</taxon>
    </lineage>
</organism>
<name>A0A2G9U5E8_TELCI</name>
<proteinExistence type="predicted"/>
<sequence length="274" mass="30751">VALDSSGKFRDYSVTAYGNCGHTLDLSLGVVQRAMVHIDNVYKFPNADISGRLCKTNLASNTAFRGFGGPQGMFCTETLVKHIAEELDLDHDKIRELNMYEEGDCTPFGMHLRQCNVRRTWEECKETSNYEHRLGQVKEFNRSNKYRKRGIYMMPTRFGIGFGLKQLNQAGALVLIYTDGSVLVSHGGMEMGQGLHTKILQAVGEPPLFLGACAFFAIREAVRSFRLEHGLKGYFRFDSPATPEQIRLACEDEILKKVPQLPAKGTYTPWTVAL</sequence>
<dbReference type="GO" id="GO:0005506">
    <property type="term" value="F:iron ion binding"/>
    <property type="evidence" value="ECO:0007669"/>
    <property type="project" value="InterPro"/>
</dbReference>
<evidence type="ECO:0000313" key="3">
    <source>
        <dbReference type="EMBL" id="PIO65405.1"/>
    </source>
</evidence>
<dbReference type="InterPro" id="IPR008274">
    <property type="entry name" value="AldOxase/xan_DH_MoCoBD1"/>
</dbReference>
<dbReference type="OrthoDB" id="5817912at2759"/>
<dbReference type="Pfam" id="PF02738">
    <property type="entry name" value="MoCoBD_1"/>
    <property type="match status" value="1"/>
</dbReference>
<gene>
    <name evidence="3" type="ORF">TELCIR_12928</name>
</gene>
<dbReference type="GO" id="GO:0016491">
    <property type="term" value="F:oxidoreductase activity"/>
    <property type="evidence" value="ECO:0007669"/>
    <property type="project" value="InterPro"/>
</dbReference>